<dbReference type="GO" id="GO:0043565">
    <property type="term" value="F:sequence-specific DNA binding"/>
    <property type="evidence" value="ECO:0007669"/>
    <property type="project" value="InterPro"/>
</dbReference>
<dbReference type="Pfam" id="PF22200">
    <property type="entry name" value="ExsA_N"/>
    <property type="match status" value="1"/>
</dbReference>
<dbReference type="Gene3D" id="1.10.10.60">
    <property type="entry name" value="Homeodomain-like"/>
    <property type="match status" value="1"/>
</dbReference>
<evidence type="ECO:0000313" key="6">
    <source>
        <dbReference type="Proteomes" id="UP000295499"/>
    </source>
</evidence>
<proteinExistence type="predicted"/>
<reference evidence="5 6" key="1">
    <citation type="submission" date="2019-03" db="EMBL/GenBank/DDBJ databases">
        <title>Genomic Encyclopedia of Archaeal and Bacterial Type Strains, Phase II (KMG-II): from individual species to whole genera.</title>
        <authorList>
            <person name="Goeker M."/>
        </authorList>
    </citation>
    <scope>NUCLEOTIDE SEQUENCE [LARGE SCALE GENOMIC DNA]</scope>
    <source>
        <strain evidence="5 6">DSM 19034</strain>
    </source>
</reference>
<dbReference type="EMBL" id="SNWM01000001">
    <property type="protein sequence ID" value="TDO24262.1"/>
    <property type="molecule type" value="Genomic_DNA"/>
</dbReference>
<name>A0A4R6IPN8_9SPHI</name>
<evidence type="ECO:0000313" key="5">
    <source>
        <dbReference type="EMBL" id="TDO24262.1"/>
    </source>
</evidence>
<dbReference type="InterPro" id="IPR009057">
    <property type="entry name" value="Homeodomain-like_sf"/>
</dbReference>
<dbReference type="SMART" id="SM00342">
    <property type="entry name" value="HTH_ARAC"/>
    <property type="match status" value="1"/>
</dbReference>
<dbReference type="Pfam" id="PF12833">
    <property type="entry name" value="HTH_18"/>
    <property type="match status" value="1"/>
</dbReference>
<dbReference type="SUPFAM" id="SSF46689">
    <property type="entry name" value="Homeodomain-like"/>
    <property type="match status" value="1"/>
</dbReference>
<feature type="domain" description="HTH araC/xylS-type" evidence="4">
    <location>
        <begin position="173"/>
        <end position="271"/>
    </location>
</feature>
<keyword evidence="6" id="KW-1185">Reference proteome</keyword>
<keyword evidence="3" id="KW-0804">Transcription</keyword>
<evidence type="ECO:0000259" key="4">
    <source>
        <dbReference type="PROSITE" id="PS01124"/>
    </source>
</evidence>
<protein>
    <submittedName>
        <fullName evidence="5">AraC-like DNA-binding protein</fullName>
    </submittedName>
</protein>
<dbReference type="AlphaFoldDB" id="A0A4R6IPN8"/>
<dbReference type="PROSITE" id="PS01124">
    <property type="entry name" value="HTH_ARAC_FAMILY_2"/>
    <property type="match status" value="1"/>
</dbReference>
<dbReference type="InterPro" id="IPR018060">
    <property type="entry name" value="HTH_AraC"/>
</dbReference>
<keyword evidence="1" id="KW-0805">Transcription regulation</keyword>
<dbReference type="OrthoDB" id="4480133at2"/>
<keyword evidence="2 5" id="KW-0238">DNA-binding</keyword>
<dbReference type="InterPro" id="IPR050204">
    <property type="entry name" value="AraC_XylS_family_regulators"/>
</dbReference>
<evidence type="ECO:0000256" key="3">
    <source>
        <dbReference type="ARBA" id="ARBA00023163"/>
    </source>
</evidence>
<evidence type="ECO:0000256" key="2">
    <source>
        <dbReference type="ARBA" id="ARBA00023125"/>
    </source>
</evidence>
<evidence type="ECO:0000256" key="1">
    <source>
        <dbReference type="ARBA" id="ARBA00023015"/>
    </source>
</evidence>
<organism evidence="5 6">
    <name type="scientific">Pedobacter duraquae</name>
    <dbReference type="NCBI Taxonomy" id="425511"/>
    <lineage>
        <taxon>Bacteria</taxon>
        <taxon>Pseudomonadati</taxon>
        <taxon>Bacteroidota</taxon>
        <taxon>Sphingobacteriia</taxon>
        <taxon>Sphingobacteriales</taxon>
        <taxon>Sphingobacteriaceae</taxon>
        <taxon>Pedobacter</taxon>
    </lineage>
</organism>
<comment type="caution">
    <text evidence="5">The sequence shown here is derived from an EMBL/GenBank/DDBJ whole genome shotgun (WGS) entry which is preliminary data.</text>
</comment>
<dbReference type="InterPro" id="IPR054015">
    <property type="entry name" value="ExsA-like_N"/>
</dbReference>
<dbReference type="RefSeq" id="WP_133552102.1">
    <property type="nucleotide sequence ID" value="NZ_SNWM01000001.1"/>
</dbReference>
<dbReference type="PANTHER" id="PTHR46796">
    <property type="entry name" value="HTH-TYPE TRANSCRIPTIONAL ACTIVATOR RHAS-RELATED"/>
    <property type="match status" value="1"/>
</dbReference>
<sequence>MNSEKEKKNASGIVYSCYYQRSREGEHFVAEHVLSYQISGFLVLSDGTRDYPSEQGSIRFVKRNQLLKFVKQPPANGEFKSLSIYLSQQILKDFSREYHIQAAHKEYDRPISTITTSPLLKSFMDSLLLYHNADSLKNPDLIDLKIKELLILLLQADPELKNVLFDFNEPHKMDLEAFMNKNYHFNVHLERFAYLTGRSLASFKRDFEKAFGQTPGKWLQHKRLQEAYYLISSKGRTASDVYLDLGFEDLSHFSFAFKKQFGISPTKIASI</sequence>
<dbReference type="GO" id="GO:0003700">
    <property type="term" value="F:DNA-binding transcription factor activity"/>
    <property type="evidence" value="ECO:0007669"/>
    <property type="project" value="InterPro"/>
</dbReference>
<gene>
    <name evidence="5" type="ORF">CLV32_0551</name>
</gene>
<accession>A0A4R6IPN8</accession>
<dbReference type="Proteomes" id="UP000295499">
    <property type="component" value="Unassembled WGS sequence"/>
</dbReference>